<protein>
    <submittedName>
        <fullName evidence="1">Uncharacterized protein</fullName>
    </submittedName>
</protein>
<dbReference type="AlphaFoldDB" id="A0AA48L1A1"/>
<dbReference type="EMBL" id="AP028212">
    <property type="protein sequence ID" value="BEI88552.1"/>
    <property type="molecule type" value="Genomic_DNA"/>
</dbReference>
<gene>
    <name evidence="1" type="ORF">CcaverHIS019_0112700</name>
</gene>
<evidence type="ECO:0000313" key="2">
    <source>
        <dbReference type="Proteomes" id="UP001233271"/>
    </source>
</evidence>
<sequence>MATKDTKALIPFTPFKPMVLNNAASWSSAVPKKTPLDALRDTLSTFETALSSKLDTLISDNATLRAAHAESMVENERLRTSNAELAASVRALGASLADSRAENSARLLYGLRNAEHAARENRVLLRDLAERLERVEFEGGYEGGFPAIGGWAPREAIEEAK</sequence>
<name>A0AA48L1A1_9TREE</name>
<keyword evidence="2" id="KW-1185">Reference proteome</keyword>
<dbReference type="GeneID" id="85492423"/>
<dbReference type="RefSeq" id="XP_060453818.1">
    <property type="nucleotide sequence ID" value="XM_060596868.1"/>
</dbReference>
<reference evidence="1" key="1">
    <citation type="journal article" date="2023" name="BMC Genomics">
        <title>Chromosome-level genome assemblies of Cutaneotrichosporon spp. (Trichosporonales, Basidiomycota) reveal imbalanced evolution between nucleotide sequences and chromosome synteny.</title>
        <authorList>
            <person name="Kobayashi Y."/>
            <person name="Kayamori A."/>
            <person name="Aoki K."/>
            <person name="Shiwa Y."/>
            <person name="Matsutani M."/>
            <person name="Fujita N."/>
            <person name="Sugita T."/>
            <person name="Iwasaki W."/>
            <person name="Tanaka N."/>
            <person name="Takashima M."/>
        </authorList>
    </citation>
    <scope>NUCLEOTIDE SEQUENCE</scope>
    <source>
        <strain evidence="1">HIS019</strain>
    </source>
</reference>
<organism evidence="1 2">
    <name type="scientific">Cutaneotrichosporon cavernicola</name>
    <dbReference type="NCBI Taxonomy" id="279322"/>
    <lineage>
        <taxon>Eukaryota</taxon>
        <taxon>Fungi</taxon>
        <taxon>Dikarya</taxon>
        <taxon>Basidiomycota</taxon>
        <taxon>Agaricomycotina</taxon>
        <taxon>Tremellomycetes</taxon>
        <taxon>Trichosporonales</taxon>
        <taxon>Trichosporonaceae</taxon>
        <taxon>Cutaneotrichosporon</taxon>
    </lineage>
</organism>
<accession>A0AA48L1A1</accession>
<evidence type="ECO:0000313" key="1">
    <source>
        <dbReference type="EMBL" id="BEI88552.1"/>
    </source>
</evidence>
<dbReference type="Proteomes" id="UP001233271">
    <property type="component" value="Chromosome 1"/>
</dbReference>
<proteinExistence type="predicted"/>
<dbReference type="KEGG" id="ccac:CcaHIS019_0112700"/>